<protein>
    <submittedName>
        <fullName evidence="6">Extracellular solute-binding protein</fullName>
    </submittedName>
</protein>
<dbReference type="PRINTS" id="PR00909">
    <property type="entry name" value="SPERMDNBNDNG"/>
</dbReference>
<evidence type="ECO:0000256" key="1">
    <source>
        <dbReference type="ARBA" id="ARBA00004418"/>
    </source>
</evidence>
<reference evidence="6 7" key="1">
    <citation type="submission" date="2023-08" db="EMBL/GenBank/DDBJ databases">
        <title>Characterization of two Paracoccaceae strains isolated from Phycosphere and proposal of Xinfangfangia lacusdiani sp. nov.</title>
        <authorList>
            <person name="Deng Y."/>
            <person name="Zhang Y.Q."/>
        </authorList>
    </citation>
    <scope>NUCLEOTIDE SEQUENCE [LARGE SCALE GENOMIC DNA]</scope>
    <source>
        <strain evidence="6 7">CPCC 101601</strain>
    </source>
</reference>
<feature type="signal peptide" evidence="5">
    <location>
        <begin position="1"/>
        <end position="27"/>
    </location>
</feature>
<keyword evidence="4" id="KW-0574">Periplasm</keyword>
<evidence type="ECO:0000256" key="4">
    <source>
        <dbReference type="ARBA" id="ARBA00022764"/>
    </source>
</evidence>
<dbReference type="PANTHER" id="PTHR30222">
    <property type="entry name" value="SPERMIDINE/PUTRESCINE-BINDING PERIPLASMIC PROTEIN"/>
    <property type="match status" value="1"/>
</dbReference>
<evidence type="ECO:0000313" key="7">
    <source>
        <dbReference type="Proteomes" id="UP001239680"/>
    </source>
</evidence>
<feature type="chain" id="PRO_5046588857" evidence="5">
    <location>
        <begin position="28"/>
        <end position="362"/>
    </location>
</feature>
<keyword evidence="2" id="KW-0813">Transport</keyword>
<dbReference type="Gene3D" id="3.40.190.10">
    <property type="entry name" value="Periplasmic binding protein-like II"/>
    <property type="match status" value="2"/>
</dbReference>
<gene>
    <name evidence="6" type="ORF">Q9295_01940</name>
</gene>
<keyword evidence="3 5" id="KW-0732">Signal</keyword>
<evidence type="ECO:0000256" key="3">
    <source>
        <dbReference type="ARBA" id="ARBA00022729"/>
    </source>
</evidence>
<dbReference type="EMBL" id="JAVDBT010000002">
    <property type="protein sequence ID" value="MDQ2065120.1"/>
    <property type="molecule type" value="Genomic_DNA"/>
</dbReference>
<dbReference type="InterPro" id="IPR006311">
    <property type="entry name" value="TAT_signal"/>
</dbReference>
<dbReference type="PANTHER" id="PTHR30222:SF17">
    <property type="entry name" value="SPERMIDINE_PUTRESCINE-BINDING PERIPLASMIC PROTEIN"/>
    <property type="match status" value="1"/>
</dbReference>
<dbReference type="InterPro" id="IPR006059">
    <property type="entry name" value="SBP"/>
</dbReference>
<dbReference type="PROSITE" id="PS51318">
    <property type="entry name" value="TAT"/>
    <property type="match status" value="1"/>
</dbReference>
<dbReference type="Proteomes" id="UP001239680">
    <property type="component" value="Unassembled WGS sequence"/>
</dbReference>
<dbReference type="Pfam" id="PF13416">
    <property type="entry name" value="SBP_bac_8"/>
    <property type="match status" value="1"/>
</dbReference>
<evidence type="ECO:0000256" key="5">
    <source>
        <dbReference type="SAM" id="SignalP"/>
    </source>
</evidence>
<comment type="caution">
    <text evidence="6">The sequence shown here is derived from an EMBL/GenBank/DDBJ whole genome shotgun (WGS) entry which is preliminary data.</text>
</comment>
<evidence type="ECO:0000313" key="6">
    <source>
        <dbReference type="EMBL" id="MDQ2065120.1"/>
    </source>
</evidence>
<dbReference type="RefSeq" id="WP_306678815.1">
    <property type="nucleotide sequence ID" value="NZ_JAVDBT010000002.1"/>
</dbReference>
<comment type="subcellular location">
    <subcellularLocation>
        <location evidence="1">Periplasm</location>
    </subcellularLocation>
</comment>
<sequence length="362" mass="39136">MISRRSILRTAGAAASLSLFAPAIARAKSQEVNIMTYAGHVPDAFKAKFEAETGITLNIRIVADQGKQFNTMVTETSSPVTDICTVAAHRIPQFRGSDLLAPVDVSRLPGWSALNPIYSEADWLKADGDVWSVPVALGATGLGSNPDLVSEEDGSSWGSLFNEAFAGRVSYVVLDAISLAIAYQGNDITFNSYIDDRAKAQDVVNQARDFVIANKGILLKYTESSTEQQQLFINDEIDVGQISFGEAARLLNGEMPFRFRIPKEGTFGFVRSLGIARHAPNAEAAYTFLDAFLSEPEIGTQIARSSGSLPTFSGFADPMTEAEKAIFAFSDEDLKRIHFESPTASGLKYELIDVAVAEIKAS</sequence>
<dbReference type="SUPFAM" id="SSF53850">
    <property type="entry name" value="Periplasmic binding protein-like II"/>
    <property type="match status" value="1"/>
</dbReference>
<evidence type="ECO:0000256" key="2">
    <source>
        <dbReference type="ARBA" id="ARBA00022448"/>
    </source>
</evidence>
<organism evidence="6 7">
    <name type="scientific">Pseudogemmobacter lacusdianii</name>
    <dbReference type="NCBI Taxonomy" id="3069608"/>
    <lineage>
        <taxon>Bacteria</taxon>
        <taxon>Pseudomonadati</taxon>
        <taxon>Pseudomonadota</taxon>
        <taxon>Alphaproteobacteria</taxon>
        <taxon>Rhodobacterales</taxon>
        <taxon>Paracoccaceae</taxon>
        <taxon>Pseudogemmobacter</taxon>
    </lineage>
</organism>
<accession>A0ABU0VTR3</accession>
<dbReference type="InterPro" id="IPR001188">
    <property type="entry name" value="Sperm_putr-bd"/>
</dbReference>
<name>A0ABU0VTR3_9RHOB</name>
<proteinExistence type="predicted"/>
<keyword evidence="7" id="KW-1185">Reference proteome</keyword>